<keyword evidence="6" id="KW-1185">Reference proteome</keyword>
<dbReference type="GO" id="GO:0009117">
    <property type="term" value="P:nucleotide metabolic process"/>
    <property type="evidence" value="ECO:0007669"/>
    <property type="project" value="TreeGrafter"/>
</dbReference>
<dbReference type="PRINTS" id="PR00332">
    <property type="entry name" value="HISTRIAD"/>
</dbReference>
<dbReference type="PROSITE" id="PS51084">
    <property type="entry name" value="HIT_2"/>
    <property type="match status" value="1"/>
</dbReference>
<dbReference type="EMBL" id="STGY01000029">
    <property type="protein sequence ID" value="THV42120.1"/>
    <property type="molecule type" value="Genomic_DNA"/>
</dbReference>
<feature type="active site" description="Tele-AMP-histidine intermediate" evidence="1">
    <location>
        <position position="147"/>
    </location>
</feature>
<dbReference type="GO" id="GO:0003824">
    <property type="term" value="F:catalytic activity"/>
    <property type="evidence" value="ECO:0007669"/>
    <property type="project" value="InterPro"/>
</dbReference>
<feature type="short sequence motif" description="Histidine triad motif" evidence="2 3">
    <location>
        <begin position="145"/>
        <end position="149"/>
    </location>
</feature>
<dbReference type="PANTHER" id="PTHR46648:SF1">
    <property type="entry name" value="ADENOSINE 5'-MONOPHOSPHORAMIDASE HNT1"/>
    <property type="match status" value="1"/>
</dbReference>
<name>A0A4S8QCT8_9ACTN</name>
<sequence>MCCRGSPGHRSAPVPVGWKGGGIVADGTPVPVPDLNREHASGQDVIAADDDCEFCRIASGEAEAREVLRTDTVVGFFPLSPAAIGHTLLIPRVHVPEIWALNLGLAATLAHWTVIVADALRATLHPQGLNVVQSNGAAASQTVMHLHIHLVPRWEGDALPRLWPTAPPVFDADLDETAAEIRRRLGRGYTGWTSDHVSEAPPTSAKGT</sequence>
<dbReference type="InterPro" id="IPR001310">
    <property type="entry name" value="Histidine_triad_HIT"/>
</dbReference>
<evidence type="ECO:0000256" key="1">
    <source>
        <dbReference type="PIRSR" id="PIRSR601310-1"/>
    </source>
</evidence>
<evidence type="ECO:0000313" key="6">
    <source>
        <dbReference type="Proteomes" id="UP000308760"/>
    </source>
</evidence>
<reference evidence="5 6" key="2">
    <citation type="submission" date="2019-05" db="EMBL/GenBank/DDBJ databases">
        <title>Glycomyces buryatensis sp. nov.</title>
        <authorList>
            <person name="Nikitina E."/>
        </authorList>
    </citation>
    <scope>NUCLEOTIDE SEQUENCE [LARGE SCALE GENOMIC DNA]</scope>
    <source>
        <strain evidence="5 6">18</strain>
    </source>
</reference>
<dbReference type="SUPFAM" id="SSF54197">
    <property type="entry name" value="HIT-like"/>
    <property type="match status" value="1"/>
</dbReference>
<accession>A0A4S8QCT8</accession>
<evidence type="ECO:0000256" key="3">
    <source>
        <dbReference type="PROSITE-ProRule" id="PRU00464"/>
    </source>
</evidence>
<organism evidence="5 6">
    <name type="scientific">Glycomyces buryatensis</name>
    <dbReference type="NCBI Taxonomy" id="2570927"/>
    <lineage>
        <taxon>Bacteria</taxon>
        <taxon>Bacillati</taxon>
        <taxon>Actinomycetota</taxon>
        <taxon>Actinomycetes</taxon>
        <taxon>Glycomycetales</taxon>
        <taxon>Glycomycetaceae</taxon>
        <taxon>Glycomyces</taxon>
    </lineage>
</organism>
<dbReference type="Gene3D" id="3.30.428.10">
    <property type="entry name" value="HIT-like"/>
    <property type="match status" value="1"/>
</dbReference>
<dbReference type="OrthoDB" id="9784774at2"/>
<feature type="domain" description="HIT" evidence="4">
    <location>
        <begin position="53"/>
        <end position="160"/>
    </location>
</feature>
<gene>
    <name evidence="5" type="ORF">FAB82_07715</name>
</gene>
<dbReference type="Pfam" id="PF01230">
    <property type="entry name" value="HIT"/>
    <property type="match status" value="1"/>
</dbReference>
<evidence type="ECO:0000256" key="2">
    <source>
        <dbReference type="PIRSR" id="PIRSR601310-3"/>
    </source>
</evidence>
<dbReference type="AlphaFoldDB" id="A0A4S8QCT8"/>
<evidence type="ECO:0000259" key="4">
    <source>
        <dbReference type="PROSITE" id="PS51084"/>
    </source>
</evidence>
<evidence type="ECO:0000313" key="5">
    <source>
        <dbReference type="EMBL" id="THV42120.1"/>
    </source>
</evidence>
<protein>
    <submittedName>
        <fullName evidence="5">HIT family protein</fullName>
    </submittedName>
</protein>
<dbReference type="InterPro" id="IPR036265">
    <property type="entry name" value="HIT-like_sf"/>
</dbReference>
<proteinExistence type="predicted"/>
<dbReference type="PANTHER" id="PTHR46648">
    <property type="entry name" value="HIT FAMILY PROTEIN 1"/>
    <property type="match status" value="1"/>
</dbReference>
<dbReference type="InterPro" id="IPR011146">
    <property type="entry name" value="HIT-like"/>
</dbReference>
<dbReference type="Proteomes" id="UP000308760">
    <property type="component" value="Unassembled WGS sequence"/>
</dbReference>
<reference evidence="6" key="1">
    <citation type="submission" date="2019-04" db="EMBL/GenBank/DDBJ databases">
        <title>Nocardioides xinjiangensis sp. nov.</title>
        <authorList>
            <person name="Liu S."/>
        </authorList>
    </citation>
    <scope>NUCLEOTIDE SEQUENCE [LARGE SCALE GENOMIC DNA]</scope>
    <source>
        <strain evidence="6">18</strain>
    </source>
</reference>
<comment type="caution">
    <text evidence="5">The sequence shown here is derived from an EMBL/GenBank/DDBJ whole genome shotgun (WGS) entry which is preliminary data.</text>
</comment>